<name>A0AAV7MKF8_PLEWA</name>
<evidence type="ECO:0000313" key="2">
    <source>
        <dbReference type="EMBL" id="KAJ1103270.1"/>
    </source>
</evidence>
<gene>
    <name evidence="2" type="ORF">NDU88_000697</name>
</gene>
<organism evidence="2 3">
    <name type="scientific">Pleurodeles waltl</name>
    <name type="common">Iberian ribbed newt</name>
    <dbReference type="NCBI Taxonomy" id="8319"/>
    <lineage>
        <taxon>Eukaryota</taxon>
        <taxon>Metazoa</taxon>
        <taxon>Chordata</taxon>
        <taxon>Craniata</taxon>
        <taxon>Vertebrata</taxon>
        <taxon>Euteleostomi</taxon>
        <taxon>Amphibia</taxon>
        <taxon>Batrachia</taxon>
        <taxon>Caudata</taxon>
        <taxon>Salamandroidea</taxon>
        <taxon>Salamandridae</taxon>
        <taxon>Pleurodelinae</taxon>
        <taxon>Pleurodeles</taxon>
    </lineage>
</organism>
<proteinExistence type="predicted"/>
<protein>
    <submittedName>
        <fullName evidence="2">Uncharacterized protein</fullName>
    </submittedName>
</protein>
<dbReference type="EMBL" id="JANPWB010000013">
    <property type="protein sequence ID" value="KAJ1103270.1"/>
    <property type="molecule type" value="Genomic_DNA"/>
</dbReference>
<sequence length="70" mass="8035">MTKEQDLKRAEHPKGKKAEELLAMKIYRYMKGAHPTVQQRRSCVFTARPPSIRPGRQPTDVLMSDPELSV</sequence>
<keyword evidence="3" id="KW-1185">Reference proteome</keyword>
<reference evidence="2" key="1">
    <citation type="journal article" date="2022" name="bioRxiv">
        <title>Sequencing and chromosome-scale assembly of the giantPleurodeles waltlgenome.</title>
        <authorList>
            <person name="Brown T."/>
            <person name="Elewa A."/>
            <person name="Iarovenko S."/>
            <person name="Subramanian E."/>
            <person name="Araus A.J."/>
            <person name="Petzold A."/>
            <person name="Susuki M."/>
            <person name="Suzuki K.-i.T."/>
            <person name="Hayashi T."/>
            <person name="Toyoda A."/>
            <person name="Oliveira C."/>
            <person name="Osipova E."/>
            <person name="Leigh N.D."/>
            <person name="Simon A."/>
            <person name="Yun M.H."/>
        </authorList>
    </citation>
    <scope>NUCLEOTIDE SEQUENCE</scope>
    <source>
        <strain evidence="2">20211129_DDA</strain>
        <tissue evidence="2">Liver</tissue>
    </source>
</reference>
<evidence type="ECO:0000256" key="1">
    <source>
        <dbReference type="SAM" id="MobiDB-lite"/>
    </source>
</evidence>
<dbReference type="AlphaFoldDB" id="A0AAV7MKF8"/>
<feature type="region of interest" description="Disordered" evidence="1">
    <location>
        <begin position="48"/>
        <end position="70"/>
    </location>
</feature>
<comment type="caution">
    <text evidence="2">The sequence shown here is derived from an EMBL/GenBank/DDBJ whole genome shotgun (WGS) entry which is preliminary data.</text>
</comment>
<dbReference type="Proteomes" id="UP001066276">
    <property type="component" value="Chromosome 9"/>
</dbReference>
<evidence type="ECO:0000313" key="3">
    <source>
        <dbReference type="Proteomes" id="UP001066276"/>
    </source>
</evidence>
<accession>A0AAV7MKF8</accession>